<organism evidence="1 2">
    <name type="scientific">Halioxenophilus aromaticivorans</name>
    <dbReference type="NCBI Taxonomy" id="1306992"/>
    <lineage>
        <taxon>Bacteria</taxon>
        <taxon>Pseudomonadati</taxon>
        <taxon>Pseudomonadota</taxon>
        <taxon>Gammaproteobacteria</taxon>
        <taxon>Alteromonadales</taxon>
        <taxon>Alteromonadaceae</taxon>
        <taxon>Halioxenophilus</taxon>
    </lineage>
</organism>
<dbReference type="AlphaFoldDB" id="A0AAV3U142"/>
<dbReference type="Proteomes" id="UP001409585">
    <property type="component" value="Unassembled WGS sequence"/>
</dbReference>
<proteinExistence type="predicted"/>
<evidence type="ECO:0000313" key="1">
    <source>
        <dbReference type="EMBL" id="GAA4938489.1"/>
    </source>
</evidence>
<keyword evidence="2" id="KW-1185">Reference proteome</keyword>
<gene>
    <name evidence="1" type="ORF">GCM10025791_15660</name>
</gene>
<dbReference type="EMBL" id="BAABLX010000009">
    <property type="protein sequence ID" value="GAA4938489.1"/>
    <property type="molecule type" value="Genomic_DNA"/>
</dbReference>
<reference evidence="2" key="1">
    <citation type="journal article" date="2019" name="Int. J. Syst. Evol. Microbiol.">
        <title>The Global Catalogue of Microorganisms (GCM) 10K type strain sequencing project: providing services to taxonomists for standard genome sequencing and annotation.</title>
        <authorList>
            <consortium name="The Broad Institute Genomics Platform"/>
            <consortium name="The Broad Institute Genome Sequencing Center for Infectious Disease"/>
            <person name="Wu L."/>
            <person name="Ma J."/>
        </authorList>
    </citation>
    <scope>NUCLEOTIDE SEQUENCE [LARGE SCALE GENOMIC DNA]</scope>
    <source>
        <strain evidence="2">JCM 19134</strain>
    </source>
</reference>
<evidence type="ECO:0000313" key="2">
    <source>
        <dbReference type="Proteomes" id="UP001409585"/>
    </source>
</evidence>
<comment type="caution">
    <text evidence="1">The sequence shown here is derived from an EMBL/GenBank/DDBJ whole genome shotgun (WGS) entry which is preliminary data.</text>
</comment>
<protein>
    <submittedName>
        <fullName evidence="1">Uncharacterized protein</fullName>
    </submittedName>
</protein>
<sequence>MAKLKQPRNAAVFDVSKLDVHYFDFTYIDTTYIDVIYIDSLGGQHSVPLAITPAAFC</sequence>
<accession>A0AAV3U142</accession>
<name>A0AAV3U142_9ALTE</name>